<keyword evidence="7" id="KW-0560">Oxidoreductase</keyword>
<keyword evidence="9" id="KW-0496">Mitochondrion</keyword>
<dbReference type="PANTHER" id="PTHR43981">
    <property type="entry name" value="ENOYL-[ACYL-CARRIER-PROTEIN] REDUCTASE, MITOCHONDRIAL"/>
    <property type="match status" value="1"/>
</dbReference>
<evidence type="ECO:0000256" key="6">
    <source>
        <dbReference type="ARBA" id="ARBA00022946"/>
    </source>
</evidence>
<dbReference type="SMART" id="SM00829">
    <property type="entry name" value="PKS_ER"/>
    <property type="match status" value="1"/>
</dbReference>
<dbReference type="Gene3D" id="3.40.50.720">
    <property type="entry name" value="NAD(P)-binding Rossmann-like Domain"/>
    <property type="match status" value="1"/>
</dbReference>
<evidence type="ECO:0000256" key="13">
    <source>
        <dbReference type="ARBA" id="ARBA00042123"/>
    </source>
</evidence>
<dbReference type="Bgee" id="ENSLACG00000013433">
    <property type="expression patterns" value="Expressed in muscle tissue"/>
</dbReference>
<dbReference type="FunFam" id="3.90.180.10:FF:000010">
    <property type="entry name" value="Enoyl-[acyl-carrier-protein] reductase, mitochondrial"/>
    <property type="match status" value="1"/>
</dbReference>
<reference evidence="16" key="1">
    <citation type="submission" date="2011-08" db="EMBL/GenBank/DDBJ databases">
        <title>The draft genome of Latimeria chalumnae.</title>
        <authorList>
            <person name="Di Palma F."/>
            <person name="Alfoldi J."/>
            <person name="Johnson J."/>
            <person name="Berlin A."/>
            <person name="Gnerre S."/>
            <person name="Jaffe D."/>
            <person name="MacCallum I."/>
            <person name="Young S."/>
            <person name="Walker B.J."/>
            <person name="Lander E."/>
            <person name="Lindblad-Toh K."/>
        </authorList>
    </citation>
    <scope>NUCLEOTIDE SEQUENCE [LARGE SCALE GENOMIC DNA]</scope>
    <source>
        <strain evidence="16">Wild caught</strain>
    </source>
</reference>
<keyword evidence="10" id="KW-0275">Fatty acid biosynthesis</keyword>
<dbReference type="EMBL" id="AFYH01134179">
    <property type="status" value="NOT_ANNOTATED_CDS"/>
    <property type="molecule type" value="Genomic_DNA"/>
</dbReference>
<dbReference type="Ensembl" id="ENSLACT00000015367.1">
    <property type="protein sequence ID" value="ENSLACP00000015261.1"/>
    <property type="gene ID" value="ENSLACG00000013433.1"/>
</dbReference>
<dbReference type="STRING" id="7897.ENSLACP00000015261"/>
<dbReference type="Pfam" id="PF00107">
    <property type="entry name" value="ADH_zinc_N"/>
    <property type="match status" value="1"/>
</dbReference>
<dbReference type="AlphaFoldDB" id="H3B040"/>
<keyword evidence="6" id="KW-0809">Transit peptide</keyword>
<proteinExistence type="inferred from homology"/>
<accession>H3B040</accession>
<keyword evidence="8" id="KW-0443">Lipid metabolism</keyword>
<dbReference type="EMBL" id="AFYH01134182">
    <property type="status" value="NOT_ANNOTATED_CDS"/>
    <property type="molecule type" value="Genomic_DNA"/>
</dbReference>
<reference evidence="15" key="2">
    <citation type="submission" date="2025-08" db="UniProtKB">
        <authorList>
            <consortium name="Ensembl"/>
        </authorList>
    </citation>
    <scope>IDENTIFICATION</scope>
</reference>
<dbReference type="InterPro" id="IPR036291">
    <property type="entry name" value="NAD(P)-bd_dom_sf"/>
</dbReference>
<evidence type="ECO:0000256" key="11">
    <source>
        <dbReference type="ARBA" id="ARBA00038963"/>
    </source>
</evidence>
<comment type="similarity">
    <text evidence="2">Belongs to the zinc-containing alcohol dehydrogenase family. Quinone oxidoreductase subfamily.</text>
</comment>
<dbReference type="InterPro" id="IPR011032">
    <property type="entry name" value="GroES-like_sf"/>
</dbReference>
<evidence type="ECO:0000256" key="9">
    <source>
        <dbReference type="ARBA" id="ARBA00023128"/>
    </source>
</evidence>
<evidence type="ECO:0000256" key="12">
    <source>
        <dbReference type="ARBA" id="ARBA00041058"/>
    </source>
</evidence>
<dbReference type="EMBL" id="AFYH01134178">
    <property type="status" value="NOT_ANNOTATED_CDS"/>
    <property type="molecule type" value="Genomic_DNA"/>
</dbReference>
<evidence type="ECO:0000256" key="2">
    <source>
        <dbReference type="ARBA" id="ARBA00010371"/>
    </source>
</evidence>
<evidence type="ECO:0000256" key="3">
    <source>
        <dbReference type="ARBA" id="ARBA00022516"/>
    </source>
</evidence>
<dbReference type="InParanoid" id="H3B040"/>
<dbReference type="GO" id="GO:0006633">
    <property type="term" value="P:fatty acid biosynthetic process"/>
    <property type="evidence" value="ECO:0007669"/>
    <property type="project" value="UniProtKB-KW"/>
</dbReference>
<dbReference type="InterPro" id="IPR013149">
    <property type="entry name" value="ADH-like_C"/>
</dbReference>
<dbReference type="EMBL" id="AFYH01134183">
    <property type="status" value="NOT_ANNOTATED_CDS"/>
    <property type="molecule type" value="Genomic_DNA"/>
</dbReference>
<protein>
    <recommendedName>
        <fullName evidence="12">Enoyl-[acyl-carrier-protein] reductase, mitochondrial</fullName>
        <ecNumber evidence="11">1.3.1.104</ecNumber>
    </recommendedName>
    <alternativeName>
        <fullName evidence="13">2-enoyl thioester reductase</fullName>
    </alternativeName>
</protein>
<dbReference type="HOGENOM" id="CLU_026673_17_1_1"/>
<organism evidence="15 16">
    <name type="scientific">Latimeria chalumnae</name>
    <name type="common">Coelacanth</name>
    <dbReference type="NCBI Taxonomy" id="7897"/>
    <lineage>
        <taxon>Eukaryota</taxon>
        <taxon>Metazoa</taxon>
        <taxon>Chordata</taxon>
        <taxon>Craniata</taxon>
        <taxon>Vertebrata</taxon>
        <taxon>Euteleostomi</taxon>
        <taxon>Coelacanthiformes</taxon>
        <taxon>Coelacanthidae</taxon>
        <taxon>Latimeria</taxon>
    </lineage>
</organism>
<dbReference type="CDD" id="cd08290">
    <property type="entry name" value="ETR"/>
    <property type="match status" value="1"/>
</dbReference>
<dbReference type="InterPro" id="IPR013154">
    <property type="entry name" value="ADH-like_N"/>
</dbReference>
<evidence type="ECO:0000256" key="7">
    <source>
        <dbReference type="ARBA" id="ARBA00023002"/>
    </source>
</evidence>
<name>H3B040_LATCH</name>
<keyword evidence="3" id="KW-0444">Lipid biosynthesis</keyword>
<dbReference type="SUPFAM" id="SSF51735">
    <property type="entry name" value="NAD(P)-binding Rossmann-fold domains"/>
    <property type="match status" value="1"/>
</dbReference>
<evidence type="ECO:0000256" key="8">
    <source>
        <dbReference type="ARBA" id="ARBA00023098"/>
    </source>
</evidence>
<dbReference type="GO" id="GO:0005739">
    <property type="term" value="C:mitochondrion"/>
    <property type="evidence" value="ECO:0007669"/>
    <property type="project" value="UniProtKB-SubCell"/>
</dbReference>
<comment type="subcellular location">
    <subcellularLocation>
        <location evidence="1">Mitochondrion</location>
    </subcellularLocation>
</comment>
<dbReference type="Pfam" id="PF08240">
    <property type="entry name" value="ADH_N"/>
    <property type="match status" value="1"/>
</dbReference>
<dbReference type="EMBL" id="AFYH01134180">
    <property type="status" value="NOT_ANNOTATED_CDS"/>
    <property type="molecule type" value="Genomic_DNA"/>
</dbReference>
<dbReference type="GeneTree" id="ENSGT00940000156592"/>
<evidence type="ECO:0000313" key="15">
    <source>
        <dbReference type="Ensembl" id="ENSLACP00000015261.1"/>
    </source>
</evidence>
<evidence type="ECO:0000256" key="10">
    <source>
        <dbReference type="ARBA" id="ARBA00023160"/>
    </source>
</evidence>
<keyword evidence="5" id="KW-0521">NADP</keyword>
<dbReference type="EMBL" id="AFYH01134177">
    <property type="status" value="NOT_ANNOTATED_CDS"/>
    <property type="molecule type" value="Genomic_DNA"/>
</dbReference>
<gene>
    <name evidence="15" type="primary">LOC102354084</name>
</gene>
<evidence type="ECO:0000256" key="5">
    <source>
        <dbReference type="ARBA" id="ARBA00022857"/>
    </source>
</evidence>
<feature type="domain" description="Enoyl reductase (ER)" evidence="14">
    <location>
        <begin position="17"/>
        <end position="339"/>
    </location>
</feature>
<dbReference type="InterPro" id="IPR020843">
    <property type="entry name" value="ER"/>
</dbReference>
<dbReference type="eggNOG" id="KOG0025">
    <property type="taxonomic scope" value="Eukaryota"/>
</dbReference>
<evidence type="ECO:0000259" key="14">
    <source>
        <dbReference type="SMART" id="SM00829"/>
    </source>
</evidence>
<dbReference type="EC" id="1.3.1.104" evidence="11"/>
<dbReference type="PANTHER" id="PTHR43981:SF4">
    <property type="entry name" value="ENOYL-[ACYL-CARRIER-PROTEIN] REDUCTASE, MITOCHONDRIAL-LIKE"/>
    <property type="match status" value="1"/>
</dbReference>
<keyword evidence="16" id="KW-1185">Reference proteome</keyword>
<dbReference type="InterPro" id="IPR051034">
    <property type="entry name" value="Mito_Enoyl-ACP_Reductase"/>
</dbReference>
<dbReference type="GO" id="GO:0141148">
    <property type="term" value="F:enoyl-[acyl-carrier-protein] reductase (NADPH) activity"/>
    <property type="evidence" value="ECO:0007669"/>
    <property type="project" value="UniProtKB-EC"/>
</dbReference>
<evidence type="ECO:0000256" key="4">
    <source>
        <dbReference type="ARBA" id="ARBA00022832"/>
    </source>
</evidence>
<dbReference type="Gene3D" id="3.90.180.10">
    <property type="entry name" value="Medium-chain alcohol dehydrogenases, catalytic domain"/>
    <property type="match status" value="1"/>
</dbReference>
<dbReference type="Proteomes" id="UP000008672">
    <property type="component" value="Unassembled WGS sequence"/>
</dbReference>
<evidence type="ECO:0000256" key="1">
    <source>
        <dbReference type="ARBA" id="ARBA00004173"/>
    </source>
</evidence>
<sequence>ASAQNSCQALIYRKHGHPNEVLQLETLMLPRVGDSDVRVKMLAAPVNPADINMLQGTYAILPPFPAVGGNEGFGEIMEVGSNVSTLSPGDWVIPVDAGFGTWRTEVVCSDKEVIQIPKNMPLPSAATIGVNPCTAYRMLQDFEKLKPEEKKKQSGFSDRQDPSILNSSYGLYLNTIGLVHGRPDLKELIKELQSLGADYVITEEALQESEMKNILKEIPKPRLALNCVGGNATGSLFNHLDYGSTLVTYGGMAKKPTPLPAKPLIFKNIKIQGFWMTQWKRNNISDLSKQRAMVLELCKMVERGQLAAPKCTQVTFQDYRAALEATMRPYQSSKHILIMC</sequence>
<dbReference type="OMA" id="QGFWMTQ"/>
<dbReference type="SUPFAM" id="SSF50129">
    <property type="entry name" value="GroES-like"/>
    <property type="match status" value="1"/>
</dbReference>
<reference evidence="15" key="3">
    <citation type="submission" date="2025-09" db="UniProtKB">
        <authorList>
            <consortium name="Ensembl"/>
        </authorList>
    </citation>
    <scope>IDENTIFICATION</scope>
</reference>
<keyword evidence="4" id="KW-0276">Fatty acid metabolism</keyword>
<dbReference type="EMBL" id="AFYH01134181">
    <property type="status" value="NOT_ANNOTATED_CDS"/>
    <property type="molecule type" value="Genomic_DNA"/>
</dbReference>
<evidence type="ECO:0000313" key="16">
    <source>
        <dbReference type="Proteomes" id="UP000008672"/>
    </source>
</evidence>